<organism evidence="6 7">
    <name type="scientific">Periweissella fabaria</name>
    <dbReference type="NCBI Taxonomy" id="546157"/>
    <lineage>
        <taxon>Bacteria</taxon>
        <taxon>Bacillati</taxon>
        <taxon>Bacillota</taxon>
        <taxon>Bacilli</taxon>
        <taxon>Lactobacillales</taxon>
        <taxon>Lactobacillaceae</taxon>
        <taxon>Periweissella</taxon>
    </lineage>
</organism>
<dbReference type="InterPro" id="IPR016195">
    <property type="entry name" value="Pol/histidinol_Pase-like"/>
</dbReference>
<comment type="caution">
    <text evidence="6">The sequence shown here is derived from an EMBL/GenBank/DDBJ whole genome shotgun (WGS) entry which is preliminary data.</text>
</comment>
<dbReference type="InterPro" id="IPR016667">
    <property type="entry name" value="Caps_polysacc_synth_CpsB/CapC"/>
</dbReference>
<protein>
    <recommendedName>
        <fullName evidence="5">Tyrosine-protein phosphatase</fullName>
        <ecNumber evidence="5">3.1.3.48</ecNumber>
    </recommendedName>
</protein>
<accession>A0ABN8BK35</accession>
<dbReference type="SUPFAM" id="SSF89550">
    <property type="entry name" value="PHP domain-like"/>
    <property type="match status" value="1"/>
</dbReference>
<dbReference type="PANTHER" id="PTHR39181">
    <property type="entry name" value="TYROSINE-PROTEIN PHOSPHATASE YWQE"/>
    <property type="match status" value="1"/>
</dbReference>
<dbReference type="EMBL" id="CAKKNS010000002">
    <property type="protein sequence ID" value="CAH0416484.1"/>
    <property type="molecule type" value="Genomic_DNA"/>
</dbReference>
<dbReference type="PIRSF" id="PIRSF016557">
    <property type="entry name" value="Caps_synth_CpsB"/>
    <property type="match status" value="1"/>
</dbReference>
<evidence type="ECO:0000256" key="3">
    <source>
        <dbReference type="ARBA" id="ARBA00022912"/>
    </source>
</evidence>
<dbReference type="PANTHER" id="PTHR39181:SF1">
    <property type="entry name" value="TYROSINE-PROTEIN PHOSPHATASE YWQE"/>
    <property type="match status" value="1"/>
</dbReference>
<gene>
    <name evidence="6" type="primary">ywqE</name>
    <name evidence="6" type="ORF">WFA24289_00788</name>
</gene>
<proteinExistence type="inferred from homology"/>
<dbReference type="Pfam" id="PF19567">
    <property type="entry name" value="CpsB_CapC"/>
    <property type="match status" value="1"/>
</dbReference>
<dbReference type="GO" id="GO:0004725">
    <property type="term" value="F:protein tyrosine phosphatase activity"/>
    <property type="evidence" value="ECO:0007669"/>
    <property type="project" value="UniProtKB-EC"/>
</dbReference>
<comment type="catalytic activity">
    <reaction evidence="4 5">
        <text>O-phospho-L-tyrosyl-[protein] + H2O = L-tyrosyl-[protein] + phosphate</text>
        <dbReference type="Rhea" id="RHEA:10684"/>
        <dbReference type="Rhea" id="RHEA-COMP:10136"/>
        <dbReference type="Rhea" id="RHEA-COMP:20101"/>
        <dbReference type="ChEBI" id="CHEBI:15377"/>
        <dbReference type="ChEBI" id="CHEBI:43474"/>
        <dbReference type="ChEBI" id="CHEBI:46858"/>
        <dbReference type="ChEBI" id="CHEBI:61978"/>
        <dbReference type="EC" id="3.1.3.48"/>
    </reaction>
</comment>
<evidence type="ECO:0000256" key="5">
    <source>
        <dbReference type="PIRNR" id="PIRNR016557"/>
    </source>
</evidence>
<dbReference type="Proteomes" id="UP000789707">
    <property type="component" value="Unassembled WGS sequence"/>
</dbReference>
<reference evidence="6 7" key="1">
    <citation type="submission" date="2021-11" db="EMBL/GenBank/DDBJ databases">
        <authorList>
            <person name="Depoorter E."/>
        </authorList>
    </citation>
    <scope>NUCLEOTIDE SEQUENCE [LARGE SCALE GENOMIC DNA]</scope>
    <source>
        <strain evidence="6 7">LMG 24289</strain>
    </source>
</reference>
<dbReference type="RefSeq" id="WP_230096544.1">
    <property type="nucleotide sequence ID" value="NZ_CAKKNS010000002.1"/>
</dbReference>
<dbReference type="Gene3D" id="3.20.20.140">
    <property type="entry name" value="Metal-dependent hydrolases"/>
    <property type="match status" value="1"/>
</dbReference>
<evidence type="ECO:0000256" key="2">
    <source>
        <dbReference type="ARBA" id="ARBA00022801"/>
    </source>
</evidence>
<sequence>MIDIHSHLLPGIDDGSQNWETSLDLARQAVNDGIEVALMTPHHRNGRYDNPAEQVTKLTDEFQILLTENNIPLKVFPSQEVRINSEILADLKAGEILGTDEAAKYFLLEFPDNSVPSFTNDLVFRILQTGVTPIIVHPERNTALMARPEELFELINQGAISQITASSLVGTFGKSVQAFTQDIIKNGLTHLIASDAHHLPGRKYEMTAAFNALENLIDHRHVRAFKHNAKAVVNGDSIIRFDETLIRKRKLFSKY</sequence>
<keyword evidence="2 5" id="KW-0378">Hydrolase</keyword>
<evidence type="ECO:0000256" key="1">
    <source>
        <dbReference type="ARBA" id="ARBA00005750"/>
    </source>
</evidence>
<name>A0ABN8BK35_9LACO</name>
<evidence type="ECO:0000256" key="4">
    <source>
        <dbReference type="ARBA" id="ARBA00051722"/>
    </source>
</evidence>
<dbReference type="EC" id="3.1.3.48" evidence="5"/>
<keyword evidence="7" id="KW-1185">Reference proteome</keyword>
<evidence type="ECO:0000313" key="6">
    <source>
        <dbReference type="EMBL" id="CAH0416484.1"/>
    </source>
</evidence>
<comment type="similarity">
    <text evidence="1 5">Belongs to the metallo-dependent hydrolases superfamily. CpsB/CapC family.</text>
</comment>
<evidence type="ECO:0000313" key="7">
    <source>
        <dbReference type="Proteomes" id="UP000789707"/>
    </source>
</evidence>
<keyword evidence="3 5" id="KW-0904">Protein phosphatase</keyword>